<dbReference type="Proteomes" id="UP000775500">
    <property type="component" value="Unassembled WGS sequence"/>
</dbReference>
<name>A0A7W8D2S9_9FIRM</name>
<dbReference type="EMBL" id="JACHHD010000008">
    <property type="protein sequence ID" value="MBB5184939.1"/>
    <property type="molecule type" value="Genomic_DNA"/>
</dbReference>
<gene>
    <name evidence="2" type="ORF">H5982_06915</name>
    <name evidence="1" type="ORF">HNQ43_000986</name>
</gene>
<comment type="caution">
    <text evidence="1">The sequence shown here is derived from an EMBL/GenBank/DDBJ whole genome shotgun (WGS) entry which is preliminary data.</text>
</comment>
<organism evidence="1 3">
    <name type="scientific">Faecalicoccus acidiformans</name>
    <dbReference type="NCBI Taxonomy" id="915173"/>
    <lineage>
        <taxon>Bacteria</taxon>
        <taxon>Bacillati</taxon>
        <taxon>Bacillota</taxon>
        <taxon>Erysipelotrichia</taxon>
        <taxon>Erysipelotrichales</taxon>
        <taxon>Erysipelotrichaceae</taxon>
        <taxon>Faecalicoccus</taxon>
    </lineage>
</organism>
<evidence type="ECO:0000313" key="1">
    <source>
        <dbReference type="EMBL" id="MBB5184939.1"/>
    </source>
</evidence>
<evidence type="ECO:0000313" key="2">
    <source>
        <dbReference type="EMBL" id="MBM6831837.1"/>
    </source>
</evidence>
<dbReference type="EMBL" id="JACJLU010000008">
    <property type="protein sequence ID" value="MBM6831837.1"/>
    <property type="molecule type" value="Genomic_DNA"/>
</dbReference>
<dbReference type="Proteomes" id="UP000521313">
    <property type="component" value="Unassembled WGS sequence"/>
</dbReference>
<reference evidence="2" key="2">
    <citation type="submission" date="2020-08" db="EMBL/GenBank/DDBJ databases">
        <authorList>
            <person name="Cejkova D."/>
            <person name="Kubasova T."/>
            <person name="Jahodarova E."/>
            <person name="Rychlik I."/>
        </authorList>
    </citation>
    <scope>NUCLEOTIDE SEQUENCE</scope>
    <source>
        <strain evidence="2">An423</strain>
    </source>
</reference>
<reference evidence="2 4" key="3">
    <citation type="journal article" date="2021" name="Sci. Rep.">
        <title>The distribution of antibiotic resistance genes in chicken gut microbiota commensals.</title>
        <authorList>
            <person name="Juricova H."/>
            <person name="Matiasovicova J."/>
            <person name="Kubasova T."/>
            <person name="Cejkova D."/>
            <person name="Rychlik I."/>
        </authorList>
    </citation>
    <scope>NUCLEOTIDE SEQUENCE [LARGE SCALE GENOMIC DNA]</scope>
    <source>
        <strain evidence="2 4">An423</strain>
    </source>
</reference>
<reference evidence="1 3" key="1">
    <citation type="submission" date="2020-08" db="EMBL/GenBank/DDBJ databases">
        <title>Genomic Encyclopedia of Type Strains, Phase IV (KMG-IV): sequencing the most valuable type-strain genomes for metagenomic binning, comparative biology and taxonomic classification.</title>
        <authorList>
            <person name="Goeker M."/>
        </authorList>
    </citation>
    <scope>NUCLEOTIDE SEQUENCE [LARGE SCALE GENOMIC DNA]</scope>
    <source>
        <strain evidence="1 3">DSM 26963</strain>
    </source>
</reference>
<evidence type="ECO:0000313" key="4">
    <source>
        <dbReference type="Proteomes" id="UP000775500"/>
    </source>
</evidence>
<protein>
    <submittedName>
        <fullName evidence="1">Uncharacterized protein</fullName>
    </submittedName>
</protein>
<evidence type="ECO:0000313" key="3">
    <source>
        <dbReference type="Proteomes" id="UP000521313"/>
    </source>
</evidence>
<keyword evidence="4" id="KW-1185">Reference proteome</keyword>
<sequence length="98" mass="11356">MKLLIDQMQKSDPKIKPIPHAIFNRILFSFVTEVMMIARKNIVSTIEDMPDFIYPATPSSNPPWKAKTKKVGIPIKNKIPNRIKMKKAHLYLKSLFFS</sequence>
<proteinExistence type="predicted"/>
<accession>A0A7W8D2S9</accession>
<dbReference type="AlphaFoldDB" id="A0A7W8D2S9"/>
<dbReference type="RefSeq" id="WP_204686090.1">
    <property type="nucleotide sequence ID" value="NZ_CALVCN010000011.1"/>
</dbReference>